<evidence type="ECO:0000256" key="8">
    <source>
        <dbReference type="ARBA" id="ARBA00038415"/>
    </source>
</evidence>
<evidence type="ECO:0000256" key="11">
    <source>
        <dbReference type="SAM" id="MobiDB-lite"/>
    </source>
</evidence>
<feature type="region of interest" description="Disordered" evidence="11">
    <location>
        <begin position="624"/>
        <end position="655"/>
    </location>
</feature>
<dbReference type="PROSITE" id="PS50853">
    <property type="entry name" value="FN3"/>
    <property type="match status" value="1"/>
</dbReference>
<evidence type="ECO:0000256" key="10">
    <source>
        <dbReference type="SAM" id="Coils"/>
    </source>
</evidence>
<evidence type="ECO:0000256" key="7">
    <source>
        <dbReference type="ARBA" id="ARBA00023136"/>
    </source>
</evidence>
<dbReference type="Gene3D" id="2.60.40.10">
    <property type="entry name" value="Immunoglobulins"/>
    <property type="match status" value="2"/>
</dbReference>
<sequence length="1903" mass="206313">MSSPAAQSVALPRLPETPAHRTLADGSTVVTKSIESVVEALPSIKGTSTVVGMALKRVDVRRQEQLEHWKGRVREAASALTRKGDAELNRAEMAMRETFVAVEKQYAAASAAQVLEADLIDVGRETKSSLARLEDLGGRIERMRRGLWEAEAAPPGTTGPGHKRPPPKTTQDMLDEELAELAAPPDSNILTDVLPGMLDAHLKAHGGRPAQGLRPASQATPKRSAGVPRAGAGAGGAPAEGRPQSDASGDVSAAELSEADDEEPGLPDGITQAQVAAGSRLPFSTRRRYWEARSQERDPFSLSLVPPARMQAAATRSRNVKLAAWARWREASLFNAVPAKNALPPGAPSRLVASAVAPGSVPLRWTAPGFDGGAPIIDFEIKFRPRRRVMQGRRSVIQLGEWVHQRTSRWLFAAPIAFNGFDLRIDEASVGLVGLQVRAINALGPSDWSTPLEGVTTAAPVPPSPPLHLRHVCSTSSSFTLKWESPMHSGGRPLGTARVRFVEDVPDWSAIVATGNPSATAPKQHDLTIAWALEHTVHGLKHGTVFRDVCVQAISDQGDESFASNVLAGVVTLQASKVEQLRWQLAEAAAAETDPVDFMYQGFHQRVEKRQLLRTLQRDLDAALAQEQEQGTEQEQPAAAAARGAGIASGRRRSVARAGERTADLIGIDPRDLRDVDASLPVEMRRPTRIRRKQFRTKIESLRVQIDEADAEAKEMRNRQGRVRFALDSDTARFRNLKAEQVLLAEFKGPHIDSSIMHGKTFRHKTEDLRAAVQSELQATREAISSGKQVILEAVERENHAKQRLQKLQDELRARIAAQHAFEKHINALGARADILSREAAAFGARIFDRWRAFVAKRKKARSVLRFMVNQALRGMLSRGMEKWKSSTFKDRFASARRRESEELERADPEAPLIIGRGGRLLRGVQQTRELAMSDLKQMLGELQAIKISTDLAGATREQRERLFGAAKPRSDTASAVAALEKAHLRAKHRAGMRRAAAKVAMAEGHVASASISSVPEGEEEEEEEHPRADAAALAAGPHDASFALEAVNPRLGEQVETLLRQSEALVPINDFRLGLGEDVPEGALVDLASLDKAEARLRRVEFALREQGLAAPLARTYRALTWLYRARGRHDLAVVHAERWQLAAAEAGLSDSEVDAREAWANALRRWGHLGDAATRMERVLQDRELQGDEIGMIRAMRELAEMYLILERLPDHRELIGRANKLETAREARVAGSFQRLSELESRVLRSVMKERSTVVLEATSPLMPALRVQQQVLEGARSTLFTLLKTAEEFRLQRADQMRLAEQRMAQAEKTTGPVLSVATLDDQARAEAVGAEADVRPPSRSGLGGQMVARETLIKTLTEELEQTSADVDEADATLRRLRIRISNCEDNLADVRGQMASEQSQLVKQVYGSGMLRCAAFNEGNFAANDVLGNSLGSVAKLVAAVDKVVMGFSLADGVCTNGYAGDSGASAHGPGAGHSSRIVSIAFRGRIIVTGSADTTVRVWDVDVQPLGRSAAMMADAATAGGKVAGLEEDEDETVRRALRKAFGPSTGIPAHTLPRFPRDHKHSTYASSMKAAGCVMLLEGHAGAVWSVAVNESVIVTGGADKTVIIWRRHDGKMLRHLRGHAATVRTISLESHAFVSGSVEGELRFWEYSAEGANPAAVVRLRQRLIGHTCSVTVTSMAGDDVVSGGADGAVLVWSPDSRDPSHRYELHKGPVTAMQFDAVKLVTAGADLCVKVSDILSGQVLQQFENAHATPVIALQFDVDHLVTAAAGRDVKVWDWESTNPRPVVREHILRPGETIVSVAKANNVTIQKLMEWNGMSRLTGFYQGQRILVTPPASHHAAAAASAAAAAAAAAHSKYGDHGAAKRGLATKRRLPRRVKALKDHGAASAAAAAPTS</sequence>
<dbReference type="CDD" id="cd00118">
    <property type="entry name" value="LysM"/>
    <property type="match status" value="1"/>
</dbReference>
<dbReference type="Pfam" id="PF00400">
    <property type="entry name" value="WD40"/>
    <property type="match status" value="2"/>
</dbReference>
<feature type="repeat" description="WD" evidence="9">
    <location>
        <begin position="1754"/>
        <end position="1784"/>
    </location>
</feature>
<name>A0A5A8DFN7_CAFRO</name>
<dbReference type="InterPro" id="IPR001680">
    <property type="entry name" value="WD40_rpt"/>
</dbReference>
<comment type="caution">
    <text evidence="14">The sequence shown here is derived from an EMBL/GenBank/DDBJ whole genome shotgun (WGS) entry which is preliminary data.</text>
</comment>
<evidence type="ECO:0000259" key="12">
    <source>
        <dbReference type="PROSITE" id="PS50853"/>
    </source>
</evidence>
<accession>A0A5A8DFN7</accession>
<feature type="region of interest" description="Disordered" evidence="11">
    <location>
        <begin position="1"/>
        <end position="25"/>
    </location>
</feature>
<dbReference type="CDD" id="cd00200">
    <property type="entry name" value="WD40"/>
    <property type="match status" value="1"/>
</dbReference>
<feature type="coiled-coil region" evidence="10">
    <location>
        <begin position="692"/>
        <end position="719"/>
    </location>
</feature>
<feature type="repeat" description="WD" evidence="9">
    <location>
        <begin position="1477"/>
        <end position="1509"/>
    </location>
</feature>
<feature type="domain" description="LysM" evidence="13">
    <location>
        <begin position="1795"/>
        <end position="1839"/>
    </location>
</feature>
<organism evidence="14 15">
    <name type="scientific">Cafeteria roenbergensis</name>
    <name type="common">Marine flagellate</name>
    <dbReference type="NCBI Taxonomy" id="33653"/>
    <lineage>
        <taxon>Eukaryota</taxon>
        <taxon>Sar</taxon>
        <taxon>Stramenopiles</taxon>
        <taxon>Bigyra</taxon>
        <taxon>Opalozoa</taxon>
        <taxon>Bicosoecida</taxon>
        <taxon>Cafeteriaceae</taxon>
        <taxon>Cafeteria</taxon>
    </lineage>
</organism>
<keyword evidence="4" id="KW-1000">Mitochondrion outer membrane</keyword>
<keyword evidence="2 9" id="KW-0853">WD repeat</keyword>
<dbReference type="Gene3D" id="2.130.10.10">
    <property type="entry name" value="YVTN repeat-like/Quinoprotein amine dehydrogenase"/>
    <property type="match status" value="2"/>
</dbReference>
<dbReference type="InterPro" id="IPR018392">
    <property type="entry name" value="LysM"/>
</dbReference>
<keyword evidence="3" id="KW-0677">Repeat</keyword>
<dbReference type="PROSITE" id="PS50294">
    <property type="entry name" value="WD_REPEATS_REGION"/>
    <property type="match status" value="2"/>
</dbReference>
<dbReference type="SUPFAM" id="SSF49265">
    <property type="entry name" value="Fibronectin type III"/>
    <property type="match status" value="1"/>
</dbReference>
<keyword evidence="7" id="KW-0472">Membrane</keyword>
<dbReference type="GO" id="GO:0005741">
    <property type="term" value="C:mitochondrial outer membrane"/>
    <property type="evidence" value="ECO:0007669"/>
    <property type="project" value="UniProtKB-SubCell"/>
</dbReference>
<proteinExistence type="inferred from homology"/>
<evidence type="ECO:0000259" key="13">
    <source>
        <dbReference type="PROSITE" id="PS51782"/>
    </source>
</evidence>
<evidence type="ECO:0000256" key="6">
    <source>
        <dbReference type="ARBA" id="ARBA00023128"/>
    </source>
</evidence>
<comment type="similarity">
    <text evidence="8">Belongs to the WD repeat MDV1/CAF4 family.</text>
</comment>
<feature type="compositionally biased region" description="Low complexity" evidence="11">
    <location>
        <begin position="624"/>
        <end position="649"/>
    </location>
</feature>
<feature type="region of interest" description="Disordered" evidence="11">
    <location>
        <begin position="149"/>
        <end position="170"/>
    </location>
</feature>
<feature type="coiled-coil region" evidence="10">
    <location>
        <begin position="1358"/>
        <end position="1406"/>
    </location>
</feature>
<evidence type="ECO:0000313" key="14">
    <source>
        <dbReference type="EMBL" id="KAA0164145.1"/>
    </source>
</evidence>
<feature type="domain" description="Fibronectin type-III" evidence="12">
    <location>
        <begin position="347"/>
        <end position="460"/>
    </location>
</feature>
<evidence type="ECO:0000256" key="1">
    <source>
        <dbReference type="ARBA" id="ARBA00004570"/>
    </source>
</evidence>
<dbReference type="SUPFAM" id="SSF54106">
    <property type="entry name" value="LysM domain"/>
    <property type="match status" value="1"/>
</dbReference>
<dbReference type="SMART" id="SM00257">
    <property type="entry name" value="LysM"/>
    <property type="match status" value="1"/>
</dbReference>
<dbReference type="Gene3D" id="1.25.40.10">
    <property type="entry name" value="Tetratricopeptide repeat domain"/>
    <property type="match status" value="1"/>
</dbReference>
<dbReference type="SMART" id="SM00320">
    <property type="entry name" value="WD40"/>
    <property type="match status" value="6"/>
</dbReference>
<dbReference type="SUPFAM" id="SSF50978">
    <property type="entry name" value="WD40 repeat-like"/>
    <property type="match status" value="1"/>
</dbReference>
<dbReference type="InterPro" id="IPR036116">
    <property type="entry name" value="FN3_sf"/>
</dbReference>
<dbReference type="InterPro" id="IPR036322">
    <property type="entry name" value="WD40_repeat_dom_sf"/>
</dbReference>
<dbReference type="Pfam" id="PF01476">
    <property type="entry name" value="LysM"/>
    <property type="match status" value="1"/>
</dbReference>
<evidence type="ECO:0000256" key="4">
    <source>
        <dbReference type="ARBA" id="ARBA00022787"/>
    </source>
</evidence>
<dbReference type="SMART" id="SM00060">
    <property type="entry name" value="FN3"/>
    <property type="match status" value="2"/>
</dbReference>
<dbReference type="EMBL" id="VLTL01000059">
    <property type="protein sequence ID" value="KAA0164145.1"/>
    <property type="molecule type" value="Genomic_DNA"/>
</dbReference>
<dbReference type="InterPro" id="IPR013783">
    <property type="entry name" value="Ig-like_fold"/>
</dbReference>
<keyword evidence="6" id="KW-0496">Mitochondrion</keyword>
<dbReference type="PROSITE" id="PS51782">
    <property type="entry name" value="LYSM"/>
    <property type="match status" value="1"/>
</dbReference>
<dbReference type="PROSITE" id="PS00678">
    <property type="entry name" value="WD_REPEATS_1"/>
    <property type="match status" value="1"/>
</dbReference>
<dbReference type="InterPro" id="IPR019775">
    <property type="entry name" value="WD40_repeat_CS"/>
</dbReference>
<evidence type="ECO:0000256" key="2">
    <source>
        <dbReference type="ARBA" id="ARBA00022574"/>
    </source>
</evidence>
<dbReference type="Proteomes" id="UP000324907">
    <property type="component" value="Unassembled WGS sequence"/>
</dbReference>
<dbReference type="InterPro" id="IPR003961">
    <property type="entry name" value="FN3_dom"/>
</dbReference>
<evidence type="ECO:0000256" key="5">
    <source>
        <dbReference type="ARBA" id="ARBA00023054"/>
    </source>
</evidence>
<evidence type="ECO:0000256" key="3">
    <source>
        <dbReference type="ARBA" id="ARBA00022737"/>
    </source>
</evidence>
<protein>
    <recommendedName>
        <fullName evidence="16">LysM domain-containing protein</fullName>
    </recommendedName>
</protein>
<feature type="region of interest" description="Disordered" evidence="11">
    <location>
        <begin position="202"/>
        <end position="278"/>
    </location>
</feature>
<evidence type="ECO:0000313" key="15">
    <source>
        <dbReference type="Proteomes" id="UP000324907"/>
    </source>
</evidence>
<gene>
    <name evidence="14" type="ORF">FNF28_03958</name>
</gene>
<reference evidence="14 15" key="1">
    <citation type="submission" date="2019-07" db="EMBL/GenBank/DDBJ databases">
        <title>Genomes of Cafeteria roenbergensis.</title>
        <authorList>
            <person name="Fischer M.G."/>
            <person name="Hackl T."/>
            <person name="Roman M."/>
        </authorList>
    </citation>
    <scope>NUCLEOTIDE SEQUENCE [LARGE SCALE GENOMIC DNA]</scope>
    <source>
        <strain evidence="14 15">RCC970-E3</strain>
    </source>
</reference>
<feature type="repeat" description="WD" evidence="9">
    <location>
        <begin position="1625"/>
        <end position="1655"/>
    </location>
</feature>
<dbReference type="InterPro" id="IPR036779">
    <property type="entry name" value="LysM_dom_sf"/>
</dbReference>
<keyword evidence="5 10" id="KW-0175">Coiled coil</keyword>
<dbReference type="InterPro" id="IPR011990">
    <property type="entry name" value="TPR-like_helical_dom_sf"/>
</dbReference>
<dbReference type="PANTHER" id="PTHR19855">
    <property type="entry name" value="WD40 REPEAT PROTEIN 12, 37"/>
    <property type="match status" value="1"/>
</dbReference>
<evidence type="ECO:0008006" key="16">
    <source>
        <dbReference type="Google" id="ProtNLM"/>
    </source>
</evidence>
<comment type="subcellular location">
    <subcellularLocation>
        <location evidence="1">Mitochondrion outer membrane</location>
        <topology evidence="1">Peripheral membrane protein</topology>
        <orientation evidence="1">Cytoplasmic side</orientation>
    </subcellularLocation>
</comment>
<feature type="region of interest" description="Disordered" evidence="11">
    <location>
        <begin position="1009"/>
        <end position="1030"/>
    </location>
</feature>
<feature type="repeat" description="WD" evidence="9">
    <location>
        <begin position="1673"/>
        <end position="1712"/>
    </location>
</feature>
<feature type="repeat" description="WD" evidence="9">
    <location>
        <begin position="1585"/>
        <end position="1624"/>
    </location>
</feature>
<evidence type="ECO:0000256" key="9">
    <source>
        <dbReference type="PROSITE-ProRule" id="PRU00221"/>
    </source>
</evidence>
<dbReference type="PROSITE" id="PS50082">
    <property type="entry name" value="WD_REPEATS_2"/>
    <property type="match status" value="5"/>
</dbReference>
<dbReference type="PANTHER" id="PTHR19855:SF28">
    <property type="entry name" value="CCR4-ASSOCIATED FACTOR 4"/>
    <property type="match status" value="1"/>
</dbReference>
<dbReference type="CDD" id="cd00063">
    <property type="entry name" value="FN3"/>
    <property type="match status" value="2"/>
</dbReference>
<dbReference type="InterPro" id="IPR015943">
    <property type="entry name" value="WD40/YVTN_repeat-like_dom_sf"/>
</dbReference>